<dbReference type="PANTHER" id="PTHR47326:SF1">
    <property type="entry name" value="HTH PSQ-TYPE DOMAIN-CONTAINING PROTEIN"/>
    <property type="match status" value="1"/>
</dbReference>
<comment type="caution">
    <text evidence="2">The sequence shown here is derived from an EMBL/GenBank/DDBJ whole genome shotgun (WGS) entry which is preliminary data.</text>
</comment>
<gene>
    <name evidence="2" type="ORF">PR048_006299</name>
</gene>
<dbReference type="EMBL" id="JARBHB010000002">
    <property type="protein sequence ID" value="KAJ8893699.1"/>
    <property type="molecule type" value="Genomic_DNA"/>
</dbReference>
<sequence>MFTYDSHVKNGDSVVAAQRLFRRHFNVDLLGAVSRRPSIMKWVAKLRTTGNITSTKSPGASRTVRTEDNRVIAVIIKITKRSAQRSATSLFMGRVTGTDYGQREDFAVQLHVLFPNGPYALFSERDESHSHLNGFVNQQDRRYEAGDNPRQLHRRRLNSPRMTENGVVVTITTNRYEDMINNFLLPQLQRLDLQTDICFQQDRATTNTARISINPLRDLFPDLYRDKPRTLNDAKAAIRSEVEVINEATLERVWGSFATRTENCIREDRRHLPELDVTTREEVWSTLDHARSRLRSDPAKRQEGEWLERTEGSAQAEAQRPHQAADKRSAGERVESSHIHLYPSLPSTVTSYTQPTIVGRFDYASPLPALATRPMTQWGYFTEDVLPGYGVTCKAIVLRWLKNSRAQGEENSSVSHAFFANSFGDDVDSKHVLFSATVVVGRQFLRHAPFNFEPVIGR</sequence>
<feature type="compositionally biased region" description="Basic and acidic residues" evidence="1">
    <location>
        <begin position="295"/>
        <end position="311"/>
    </location>
</feature>
<evidence type="ECO:0000256" key="1">
    <source>
        <dbReference type="SAM" id="MobiDB-lite"/>
    </source>
</evidence>
<evidence type="ECO:0000313" key="3">
    <source>
        <dbReference type="Proteomes" id="UP001159363"/>
    </source>
</evidence>
<keyword evidence="3" id="KW-1185">Reference proteome</keyword>
<dbReference type="InterPro" id="IPR036397">
    <property type="entry name" value="RNaseH_sf"/>
</dbReference>
<dbReference type="Gene3D" id="3.30.420.10">
    <property type="entry name" value="Ribonuclease H-like superfamily/Ribonuclease H"/>
    <property type="match status" value="1"/>
</dbReference>
<evidence type="ECO:0000313" key="2">
    <source>
        <dbReference type="EMBL" id="KAJ8893699.1"/>
    </source>
</evidence>
<accession>A0ABQ9IAL8</accession>
<protein>
    <recommendedName>
        <fullName evidence="4">DUF4817 domain-containing protein</fullName>
    </recommendedName>
</protein>
<evidence type="ECO:0008006" key="4">
    <source>
        <dbReference type="Google" id="ProtNLM"/>
    </source>
</evidence>
<reference evidence="2 3" key="1">
    <citation type="submission" date="2023-02" db="EMBL/GenBank/DDBJ databases">
        <title>LHISI_Scaffold_Assembly.</title>
        <authorList>
            <person name="Stuart O.P."/>
            <person name="Cleave R."/>
            <person name="Magrath M.J.L."/>
            <person name="Mikheyev A.S."/>
        </authorList>
    </citation>
    <scope>NUCLEOTIDE SEQUENCE [LARGE SCALE GENOMIC DNA]</scope>
    <source>
        <strain evidence="2">Daus_M_001</strain>
        <tissue evidence="2">Leg muscle</tissue>
    </source>
</reference>
<feature type="compositionally biased region" description="Basic and acidic residues" evidence="1">
    <location>
        <begin position="319"/>
        <end position="333"/>
    </location>
</feature>
<dbReference type="Proteomes" id="UP001159363">
    <property type="component" value="Chromosome 2"/>
</dbReference>
<proteinExistence type="predicted"/>
<dbReference type="PANTHER" id="PTHR47326">
    <property type="entry name" value="TRANSPOSABLE ELEMENT TC3 TRANSPOSASE-LIKE PROTEIN"/>
    <property type="match status" value="1"/>
</dbReference>
<name>A0ABQ9IAL8_9NEOP</name>
<organism evidence="2 3">
    <name type="scientific">Dryococelus australis</name>
    <dbReference type="NCBI Taxonomy" id="614101"/>
    <lineage>
        <taxon>Eukaryota</taxon>
        <taxon>Metazoa</taxon>
        <taxon>Ecdysozoa</taxon>
        <taxon>Arthropoda</taxon>
        <taxon>Hexapoda</taxon>
        <taxon>Insecta</taxon>
        <taxon>Pterygota</taxon>
        <taxon>Neoptera</taxon>
        <taxon>Polyneoptera</taxon>
        <taxon>Phasmatodea</taxon>
        <taxon>Verophasmatodea</taxon>
        <taxon>Anareolatae</taxon>
        <taxon>Phasmatidae</taxon>
        <taxon>Eurycanthinae</taxon>
        <taxon>Dryococelus</taxon>
    </lineage>
</organism>
<feature type="region of interest" description="Disordered" evidence="1">
    <location>
        <begin position="295"/>
        <end position="333"/>
    </location>
</feature>